<dbReference type="PANTHER" id="PTHR21708:SF26">
    <property type="entry name" value="2-DEHYDROPANTOATE 2-REDUCTASE"/>
    <property type="match status" value="1"/>
</dbReference>
<dbReference type="InterPro" id="IPR013332">
    <property type="entry name" value="KPR_N"/>
</dbReference>
<dbReference type="InterPro" id="IPR003710">
    <property type="entry name" value="ApbA"/>
</dbReference>
<evidence type="ECO:0000313" key="8">
    <source>
        <dbReference type="Proteomes" id="UP000182412"/>
    </source>
</evidence>
<dbReference type="GO" id="GO:0008677">
    <property type="term" value="F:2-dehydropantoate 2-reductase activity"/>
    <property type="evidence" value="ECO:0007669"/>
    <property type="project" value="UniProtKB-EC"/>
</dbReference>
<evidence type="ECO:0000259" key="6">
    <source>
        <dbReference type="Pfam" id="PF08546"/>
    </source>
</evidence>
<gene>
    <name evidence="7" type="ORF">SAMN05216366_10868</name>
</gene>
<dbReference type="Pfam" id="PF08546">
    <property type="entry name" value="ApbA_C"/>
    <property type="match status" value="1"/>
</dbReference>
<dbReference type="Pfam" id="PF02558">
    <property type="entry name" value="ApbA"/>
    <property type="match status" value="1"/>
</dbReference>
<evidence type="ECO:0000256" key="3">
    <source>
        <dbReference type="ARBA" id="ARBA00023002"/>
    </source>
</evidence>
<dbReference type="EMBL" id="FNJQ01000008">
    <property type="protein sequence ID" value="SDP18197.1"/>
    <property type="molecule type" value="Genomic_DNA"/>
</dbReference>
<dbReference type="SUPFAM" id="SSF51735">
    <property type="entry name" value="NAD(P)-binding Rossmann-fold domains"/>
    <property type="match status" value="1"/>
</dbReference>
<dbReference type="EC" id="1.1.1.169" evidence="4"/>
<dbReference type="GO" id="GO:0005737">
    <property type="term" value="C:cytoplasm"/>
    <property type="evidence" value="ECO:0007669"/>
    <property type="project" value="TreeGrafter"/>
</dbReference>
<dbReference type="NCBIfam" id="TIGR00745">
    <property type="entry name" value="apbA_panE"/>
    <property type="match status" value="1"/>
</dbReference>
<keyword evidence="4" id="KW-0566">Pantothenate biosynthesis</keyword>
<dbReference type="InterPro" id="IPR013328">
    <property type="entry name" value="6PGD_dom2"/>
</dbReference>
<accession>A0A1H0QLK3</accession>
<dbReference type="AlphaFoldDB" id="A0A1H0QLK3"/>
<organism evidence="7 8">
    <name type="scientific">Selenomonas ruminantium</name>
    <dbReference type="NCBI Taxonomy" id="971"/>
    <lineage>
        <taxon>Bacteria</taxon>
        <taxon>Bacillati</taxon>
        <taxon>Bacillota</taxon>
        <taxon>Negativicutes</taxon>
        <taxon>Selenomonadales</taxon>
        <taxon>Selenomonadaceae</taxon>
        <taxon>Selenomonas</taxon>
    </lineage>
</organism>
<comment type="pathway">
    <text evidence="4">Cofactor biosynthesis; (R)-pantothenate biosynthesis; (R)-pantoate from 3-methyl-2-oxobutanoate: step 2/2.</text>
</comment>
<comment type="function">
    <text evidence="4">Catalyzes the NADPH-dependent reduction of ketopantoate into pantoic acid.</text>
</comment>
<protein>
    <recommendedName>
        <fullName evidence="4">2-dehydropantoate 2-reductase</fullName>
        <ecNumber evidence="4">1.1.1.169</ecNumber>
    </recommendedName>
    <alternativeName>
        <fullName evidence="4">Ketopantoate reductase</fullName>
    </alternativeName>
</protein>
<dbReference type="GO" id="GO:0015940">
    <property type="term" value="P:pantothenate biosynthetic process"/>
    <property type="evidence" value="ECO:0007669"/>
    <property type="project" value="UniProtKB-UniPathway"/>
</dbReference>
<dbReference type="UniPathway" id="UPA00028">
    <property type="reaction ID" value="UER00004"/>
</dbReference>
<comment type="catalytic activity">
    <reaction evidence="4">
        <text>(R)-pantoate + NADP(+) = 2-dehydropantoate + NADPH + H(+)</text>
        <dbReference type="Rhea" id="RHEA:16233"/>
        <dbReference type="ChEBI" id="CHEBI:11561"/>
        <dbReference type="ChEBI" id="CHEBI:15378"/>
        <dbReference type="ChEBI" id="CHEBI:15980"/>
        <dbReference type="ChEBI" id="CHEBI:57783"/>
        <dbReference type="ChEBI" id="CHEBI:58349"/>
        <dbReference type="EC" id="1.1.1.169"/>
    </reaction>
</comment>
<dbReference type="InterPro" id="IPR013752">
    <property type="entry name" value="KPA_reductase"/>
</dbReference>
<comment type="similarity">
    <text evidence="1 4">Belongs to the ketopantoate reductase family.</text>
</comment>
<dbReference type="InterPro" id="IPR036291">
    <property type="entry name" value="NAD(P)-bd_dom_sf"/>
</dbReference>
<evidence type="ECO:0000256" key="1">
    <source>
        <dbReference type="ARBA" id="ARBA00007870"/>
    </source>
</evidence>
<dbReference type="Gene3D" id="1.10.1040.10">
    <property type="entry name" value="N-(1-d-carboxylethyl)-l-norvaline Dehydrogenase, domain 2"/>
    <property type="match status" value="1"/>
</dbReference>
<keyword evidence="2 4" id="KW-0521">NADP</keyword>
<dbReference type="Proteomes" id="UP000182412">
    <property type="component" value="Unassembled WGS sequence"/>
</dbReference>
<proteinExistence type="inferred from homology"/>
<evidence type="ECO:0000259" key="5">
    <source>
        <dbReference type="Pfam" id="PF02558"/>
    </source>
</evidence>
<dbReference type="Gene3D" id="3.40.50.720">
    <property type="entry name" value="NAD(P)-binding Rossmann-like Domain"/>
    <property type="match status" value="1"/>
</dbReference>
<dbReference type="OrthoDB" id="9772736at2"/>
<feature type="domain" description="Ketopantoate reductase N-terminal" evidence="5">
    <location>
        <begin position="4"/>
        <end position="151"/>
    </location>
</feature>
<dbReference type="SUPFAM" id="SSF48179">
    <property type="entry name" value="6-phosphogluconate dehydrogenase C-terminal domain-like"/>
    <property type="match status" value="1"/>
</dbReference>
<evidence type="ECO:0000256" key="2">
    <source>
        <dbReference type="ARBA" id="ARBA00022857"/>
    </source>
</evidence>
<dbReference type="InterPro" id="IPR051402">
    <property type="entry name" value="KPR-Related"/>
</dbReference>
<feature type="domain" description="Ketopantoate reductase C-terminal" evidence="6">
    <location>
        <begin position="182"/>
        <end position="296"/>
    </location>
</feature>
<evidence type="ECO:0000313" key="7">
    <source>
        <dbReference type="EMBL" id="SDP18197.1"/>
    </source>
</evidence>
<dbReference type="InterPro" id="IPR008927">
    <property type="entry name" value="6-PGluconate_DH-like_C_sf"/>
</dbReference>
<reference evidence="7 8" key="1">
    <citation type="submission" date="2016-10" db="EMBL/GenBank/DDBJ databases">
        <authorList>
            <person name="de Groot N.N."/>
        </authorList>
    </citation>
    <scope>NUCLEOTIDE SEQUENCE [LARGE SCALE GENOMIC DNA]</scope>
    <source>
        <strain evidence="7 8">S137</strain>
    </source>
</reference>
<dbReference type="RefSeq" id="WP_074571882.1">
    <property type="nucleotide sequence ID" value="NZ_FNJQ01000008.1"/>
</dbReference>
<evidence type="ECO:0000256" key="4">
    <source>
        <dbReference type="RuleBase" id="RU362068"/>
    </source>
</evidence>
<name>A0A1H0QLK3_SELRU</name>
<sequence>MKFCIFGAGGTGGVLAAYLAMAGHDVTLIARGAHLAAIQEQGLTLHTNHRGTEVIRNLKTCTAAAYEDVPDVLFVCVKYYDLEDAIAFAREKMGKDTLVIPVLNVFGTGGVMQERLPELTCLDGCIYVMGQIEAPGVIYQSDKMLRVIYGYRPGQQQDLLETAQELEGILQAAEIRGHFSANIVRDALQKFAYVSPAGAAGAYFNATSEKLQQEGPERELFAGLIREVVALGRAMGIEFEKDLVETGLQIMDVLKPGSTTSMQRDILRGGKSEFAGLVTRVVELGEKYQVPVPLYRKVNEWGKEHLQLHG</sequence>
<dbReference type="PANTHER" id="PTHR21708">
    <property type="entry name" value="PROBABLE 2-DEHYDROPANTOATE 2-REDUCTASE"/>
    <property type="match status" value="1"/>
</dbReference>
<keyword evidence="3 4" id="KW-0560">Oxidoreductase</keyword>